<dbReference type="InterPro" id="IPR000515">
    <property type="entry name" value="MetI-like"/>
</dbReference>
<keyword evidence="5 7" id="KW-1133">Transmembrane helix</keyword>
<gene>
    <name evidence="9" type="ORF">GC096_26455</name>
</gene>
<dbReference type="PANTHER" id="PTHR43227:SF11">
    <property type="entry name" value="BLL4140 PROTEIN"/>
    <property type="match status" value="1"/>
</dbReference>
<feature type="transmembrane region" description="Helical" evidence="7">
    <location>
        <begin position="99"/>
        <end position="119"/>
    </location>
</feature>
<feature type="transmembrane region" description="Helical" evidence="7">
    <location>
        <begin position="301"/>
        <end position="319"/>
    </location>
</feature>
<proteinExistence type="inferred from homology"/>
<evidence type="ECO:0000256" key="4">
    <source>
        <dbReference type="ARBA" id="ARBA00022692"/>
    </source>
</evidence>
<dbReference type="SUPFAM" id="SSF161098">
    <property type="entry name" value="MetI-like"/>
    <property type="match status" value="1"/>
</dbReference>
<evidence type="ECO:0000256" key="3">
    <source>
        <dbReference type="ARBA" id="ARBA00022475"/>
    </source>
</evidence>
<evidence type="ECO:0000313" key="10">
    <source>
        <dbReference type="Proteomes" id="UP000653578"/>
    </source>
</evidence>
<dbReference type="Proteomes" id="UP000653578">
    <property type="component" value="Unassembled WGS sequence"/>
</dbReference>
<dbReference type="RefSeq" id="WP_171634430.1">
    <property type="nucleotide sequence ID" value="NZ_WHNY01000070.1"/>
</dbReference>
<keyword evidence="6 7" id="KW-0472">Membrane</keyword>
<evidence type="ECO:0000256" key="1">
    <source>
        <dbReference type="ARBA" id="ARBA00004651"/>
    </source>
</evidence>
<protein>
    <submittedName>
        <fullName evidence="9">ABC transporter permease subunit</fullName>
    </submittedName>
</protein>
<reference evidence="9 10" key="1">
    <citation type="submission" date="2019-10" db="EMBL/GenBank/DDBJ databases">
        <title>Description of Paenibacillus humi sp. nov.</title>
        <authorList>
            <person name="Carlier A."/>
            <person name="Qi S."/>
        </authorList>
    </citation>
    <scope>NUCLEOTIDE SEQUENCE [LARGE SCALE GENOMIC DNA]</scope>
    <source>
        <strain evidence="9 10">LMG 31461</strain>
    </source>
</reference>
<dbReference type="PANTHER" id="PTHR43227">
    <property type="entry name" value="BLL4140 PROTEIN"/>
    <property type="match status" value="1"/>
</dbReference>
<comment type="caution">
    <text evidence="9">The sequence shown here is derived from an EMBL/GenBank/DDBJ whole genome shotgun (WGS) entry which is preliminary data.</text>
</comment>
<accession>A0ABX1XGF7</accession>
<feature type="transmembrane region" description="Helical" evidence="7">
    <location>
        <begin position="185"/>
        <end position="210"/>
    </location>
</feature>
<dbReference type="Gene3D" id="1.10.3720.10">
    <property type="entry name" value="MetI-like"/>
    <property type="match status" value="1"/>
</dbReference>
<evidence type="ECO:0000313" key="9">
    <source>
        <dbReference type="EMBL" id="NOU67582.1"/>
    </source>
</evidence>
<dbReference type="CDD" id="cd06261">
    <property type="entry name" value="TM_PBP2"/>
    <property type="match status" value="1"/>
</dbReference>
<comment type="subcellular location">
    <subcellularLocation>
        <location evidence="1 7">Cell membrane</location>
        <topology evidence="1 7">Multi-pass membrane protein</topology>
    </subcellularLocation>
</comment>
<keyword evidence="10" id="KW-1185">Reference proteome</keyword>
<keyword evidence="3" id="KW-1003">Cell membrane</keyword>
<feature type="transmembrane region" description="Helical" evidence="7">
    <location>
        <begin position="231"/>
        <end position="253"/>
    </location>
</feature>
<name>A0ABX1XGF7_9BACL</name>
<organism evidence="9 10">
    <name type="scientific">Paenibacillus plantarum</name>
    <dbReference type="NCBI Taxonomy" id="2654975"/>
    <lineage>
        <taxon>Bacteria</taxon>
        <taxon>Bacillati</taxon>
        <taxon>Bacillota</taxon>
        <taxon>Bacilli</taxon>
        <taxon>Bacillales</taxon>
        <taxon>Paenibacillaceae</taxon>
        <taxon>Paenibacillus</taxon>
    </lineage>
</organism>
<keyword evidence="2 7" id="KW-0813">Transport</keyword>
<feature type="transmembrane region" description="Helical" evidence="7">
    <location>
        <begin position="131"/>
        <end position="155"/>
    </location>
</feature>
<evidence type="ECO:0000256" key="6">
    <source>
        <dbReference type="ARBA" id="ARBA00023136"/>
    </source>
</evidence>
<comment type="similarity">
    <text evidence="7">Belongs to the binding-protein-dependent transport system permease family.</text>
</comment>
<evidence type="ECO:0000259" key="8">
    <source>
        <dbReference type="PROSITE" id="PS50928"/>
    </source>
</evidence>
<dbReference type="EMBL" id="WHNY01000070">
    <property type="protein sequence ID" value="NOU67582.1"/>
    <property type="molecule type" value="Genomic_DNA"/>
</dbReference>
<feature type="domain" description="ABC transmembrane type-1" evidence="8">
    <location>
        <begin position="95"/>
        <end position="315"/>
    </location>
</feature>
<evidence type="ECO:0000256" key="5">
    <source>
        <dbReference type="ARBA" id="ARBA00022989"/>
    </source>
</evidence>
<feature type="transmembrane region" description="Helical" evidence="7">
    <location>
        <begin position="36"/>
        <end position="62"/>
    </location>
</feature>
<dbReference type="InterPro" id="IPR035906">
    <property type="entry name" value="MetI-like_sf"/>
</dbReference>
<evidence type="ECO:0000256" key="7">
    <source>
        <dbReference type="RuleBase" id="RU363032"/>
    </source>
</evidence>
<evidence type="ECO:0000256" key="2">
    <source>
        <dbReference type="ARBA" id="ARBA00022448"/>
    </source>
</evidence>
<dbReference type="PROSITE" id="PS50928">
    <property type="entry name" value="ABC_TM1"/>
    <property type="match status" value="1"/>
</dbReference>
<dbReference type="InterPro" id="IPR050809">
    <property type="entry name" value="UgpAE/MalFG_permease"/>
</dbReference>
<dbReference type="Pfam" id="PF00528">
    <property type="entry name" value="BPD_transp_1"/>
    <property type="match status" value="1"/>
</dbReference>
<sequence length="329" mass="37314">MNNNVPATTAVKNGFKKANSVRRQSFLMEIFRRWPFYVMALPGLLYFIIFSYLPMFGAVIAFKDYNPIKGVWGSKWIGFKNFEFFFKSDAVWRVTFNTIFYNLVIMVTVTVISVVFAILLQETGSRLRTSLYKSVMLLPFFLSWVVGEYIVYALLSPDQGVMNGIRRSLGLEEIQWYGEPLYWRFIMPLAFILKSVGYTSVVYVAALLGISSDYYEAAEIDGANKWQKAKFITIPLLMPVVIILLLLSLGKIFNGGLGDWGAFYNLPRESGILFSTTDVIDTYVFRSLRTVNDIGMSSAVGLYQAVVGFVLVLITNSLVKKYDSDSSLF</sequence>
<keyword evidence="4 7" id="KW-0812">Transmembrane</keyword>